<feature type="binding site" evidence="6">
    <location>
        <position position="429"/>
    </location>
    <ligand>
        <name>ATP</name>
        <dbReference type="ChEBI" id="CHEBI:30616"/>
    </ligand>
</feature>
<evidence type="ECO:0000256" key="6">
    <source>
        <dbReference type="PROSITE-ProRule" id="PRU10141"/>
    </source>
</evidence>
<dbReference type="InterPro" id="IPR000719">
    <property type="entry name" value="Prot_kinase_dom"/>
</dbReference>
<feature type="compositionally biased region" description="Polar residues" evidence="7">
    <location>
        <begin position="1468"/>
        <end position="1477"/>
    </location>
</feature>
<keyword evidence="3 6" id="KW-0547">Nucleotide-binding</keyword>
<dbReference type="GO" id="GO:0043484">
    <property type="term" value="P:regulation of RNA splicing"/>
    <property type="evidence" value="ECO:0007669"/>
    <property type="project" value="TreeGrafter"/>
</dbReference>
<dbReference type="Gene3D" id="1.10.510.10">
    <property type="entry name" value="Transferase(Phosphotransferase) domain 1"/>
    <property type="match status" value="1"/>
</dbReference>
<evidence type="ECO:0000259" key="8">
    <source>
        <dbReference type="PROSITE" id="PS50011"/>
    </source>
</evidence>
<protein>
    <submittedName>
        <fullName evidence="9">Dual specificity protein kinase lkh1</fullName>
    </submittedName>
</protein>
<feature type="compositionally biased region" description="Polar residues" evidence="7">
    <location>
        <begin position="1332"/>
        <end position="1348"/>
    </location>
</feature>
<dbReference type="GO" id="GO:0005524">
    <property type="term" value="F:ATP binding"/>
    <property type="evidence" value="ECO:0007669"/>
    <property type="project" value="UniProtKB-UniRule"/>
</dbReference>
<dbReference type="EMBL" id="LSSN01005675">
    <property type="protein sequence ID" value="OMJ08822.1"/>
    <property type="molecule type" value="Genomic_DNA"/>
</dbReference>
<dbReference type="STRING" id="133412.A0A1R1X2H3"/>
<dbReference type="PANTHER" id="PTHR45646">
    <property type="entry name" value="SERINE/THREONINE-PROTEIN KINASE DOA-RELATED"/>
    <property type="match status" value="1"/>
</dbReference>
<feature type="compositionally biased region" description="Polar residues" evidence="7">
    <location>
        <begin position="83"/>
        <end position="99"/>
    </location>
</feature>
<evidence type="ECO:0000313" key="10">
    <source>
        <dbReference type="Proteomes" id="UP000187283"/>
    </source>
</evidence>
<name>A0A1R1X2H3_9FUNG</name>
<feature type="region of interest" description="Disordered" evidence="7">
    <location>
        <begin position="940"/>
        <end position="961"/>
    </location>
</feature>
<evidence type="ECO:0000256" key="5">
    <source>
        <dbReference type="ARBA" id="ARBA00022840"/>
    </source>
</evidence>
<dbReference type="SUPFAM" id="SSF56112">
    <property type="entry name" value="Protein kinase-like (PK-like)"/>
    <property type="match status" value="1"/>
</dbReference>
<evidence type="ECO:0000256" key="3">
    <source>
        <dbReference type="ARBA" id="ARBA00022741"/>
    </source>
</evidence>
<reference evidence="9 10" key="1">
    <citation type="submission" date="2017-01" db="EMBL/GenBank/DDBJ databases">
        <authorList>
            <person name="Mah S.A."/>
            <person name="Swanson W.J."/>
            <person name="Moy G.W."/>
            <person name="Vacquier V.D."/>
        </authorList>
    </citation>
    <scope>NUCLEOTIDE SEQUENCE [LARGE SCALE GENOMIC DNA]</scope>
    <source>
        <strain evidence="9 10">GSMNP</strain>
    </source>
</reference>
<organism evidence="9 10">
    <name type="scientific">Smittium culicis</name>
    <dbReference type="NCBI Taxonomy" id="133412"/>
    <lineage>
        <taxon>Eukaryota</taxon>
        <taxon>Fungi</taxon>
        <taxon>Fungi incertae sedis</taxon>
        <taxon>Zoopagomycota</taxon>
        <taxon>Kickxellomycotina</taxon>
        <taxon>Harpellomycetes</taxon>
        <taxon>Harpellales</taxon>
        <taxon>Legeriomycetaceae</taxon>
        <taxon>Smittium</taxon>
    </lineage>
</organism>
<dbReference type="GO" id="GO:0005634">
    <property type="term" value="C:nucleus"/>
    <property type="evidence" value="ECO:0007669"/>
    <property type="project" value="TreeGrafter"/>
</dbReference>
<feature type="region of interest" description="Disordered" evidence="7">
    <location>
        <begin position="1000"/>
        <end position="1026"/>
    </location>
</feature>
<dbReference type="SMART" id="SM00220">
    <property type="entry name" value="S_TKc"/>
    <property type="match status" value="1"/>
</dbReference>
<dbReference type="Pfam" id="PF00069">
    <property type="entry name" value="Pkinase"/>
    <property type="match status" value="1"/>
</dbReference>
<keyword evidence="10" id="KW-1185">Reference proteome</keyword>
<dbReference type="InterPro" id="IPR017441">
    <property type="entry name" value="Protein_kinase_ATP_BS"/>
</dbReference>
<accession>A0A1R1X2H3</accession>
<keyword evidence="1" id="KW-0723">Serine/threonine-protein kinase</keyword>
<evidence type="ECO:0000256" key="7">
    <source>
        <dbReference type="SAM" id="MobiDB-lite"/>
    </source>
</evidence>
<proteinExistence type="predicted"/>
<feature type="compositionally biased region" description="Polar residues" evidence="7">
    <location>
        <begin position="111"/>
        <end position="123"/>
    </location>
</feature>
<gene>
    <name evidence="9" type="ORF">AYI70_g11302</name>
</gene>
<evidence type="ECO:0000256" key="2">
    <source>
        <dbReference type="ARBA" id="ARBA00022679"/>
    </source>
</evidence>
<dbReference type="PANTHER" id="PTHR45646:SF11">
    <property type="entry name" value="SERINE_THREONINE-PROTEIN KINASE DOA"/>
    <property type="match status" value="1"/>
</dbReference>
<keyword evidence="5 6" id="KW-0067">ATP-binding</keyword>
<feature type="region of interest" description="Disordered" evidence="7">
    <location>
        <begin position="1332"/>
        <end position="1361"/>
    </location>
</feature>
<feature type="compositionally biased region" description="Low complexity" evidence="7">
    <location>
        <begin position="337"/>
        <end position="348"/>
    </location>
</feature>
<dbReference type="OrthoDB" id="283111at2759"/>
<feature type="region of interest" description="Disordered" evidence="7">
    <location>
        <begin position="811"/>
        <end position="830"/>
    </location>
</feature>
<dbReference type="CDD" id="cd14134">
    <property type="entry name" value="PKc_CLK"/>
    <property type="match status" value="1"/>
</dbReference>
<feature type="compositionally biased region" description="Basic residues" evidence="7">
    <location>
        <begin position="66"/>
        <end position="82"/>
    </location>
</feature>
<evidence type="ECO:0000256" key="1">
    <source>
        <dbReference type="ARBA" id="ARBA00022527"/>
    </source>
</evidence>
<feature type="region of interest" description="Disordered" evidence="7">
    <location>
        <begin position="329"/>
        <end position="351"/>
    </location>
</feature>
<feature type="region of interest" description="Disordered" evidence="7">
    <location>
        <begin position="1458"/>
        <end position="1489"/>
    </location>
</feature>
<dbReference type="InterPro" id="IPR008271">
    <property type="entry name" value="Ser/Thr_kinase_AS"/>
</dbReference>
<feature type="domain" description="Protein kinase" evidence="8">
    <location>
        <begin position="400"/>
        <end position="723"/>
    </location>
</feature>
<dbReference type="PROSITE" id="PS00107">
    <property type="entry name" value="PROTEIN_KINASE_ATP"/>
    <property type="match status" value="1"/>
</dbReference>
<feature type="compositionally biased region" description="Polar residues" evidence="7">
    <location>
        <begin position="18"/>
        <end position="29"/>
    </location>
</feature>
<sequence length="1504" mass="170868">MIKENSSRMSLRRKRINSDLNEQKPSNISPKPGNDLNLKNNENVLSTLEDITPNSKAIINTPTSKFSKKKPHTVPYKIKTRSRTLNNEKNSNITKNSPRYLTRSKVKSVNLKDSQLSKPSSKNILDEKTELQEVTNSNISPIEKENDQRIKKPSNSLNEEKKMRKIKISPLSPNENEAQDSKTPVPLASNSSSSNRTNYRKKISIITSSPYKTKSSPPILKINIGNLGDRVIPRKNSNSKNTLPDNLQFSKDASIHSPSVRNAFDSTNTIDPSTLKESYLTASSSAYKPDYLNTNNVTYNSNNSSLSNKRIRLISNQKNADNNKISKQFNPIDLEKNPSNPSIQSSSSTQYHRDPNFKYFVSNTENYDNYNSLDLKLNSTSDKAEGHFITHFNQLIASRYEVKGLLGQGTFGKVLKCVDKTSNKLVAVKVIKSVYKYRVAASMEIRVLETMKQNDPSNFFKCAVIRDSFDFNNHICMVFDLLSSSLYDFLKGNLFQPFPLINIQQIAYQIIRSVSFIHKLKLVHTDLKPENVLLLDDSSVIKPITKYAQSKILKSANTQVIDFGSAVFNYEHHPKVVSTRHYRAPEIILELGWSYPCDMWSIGCILVELLTGEALFQTHENLEHLAMIEKFIESPAPFYMLNKMDPILRSEFYSSSSNSLLYPTSSTTRISVNRLKKFKSISELISNGNDLPLKSLVDLIQQLLQFDPSLRISADRALLHDFFSIEIPENSIYLESTLKKYQTNVKTPVLFNTVPEPKKAPRLRIIPTNDSIRDFSHRNKIDFQNKQYCNNFSTPQSPQIKNFGGTRDSITQPNSNLNVFGGPPSSSYKDKERDYYTQTLNPKENLASLNSSSFLCPSSQRNIIIATQSRMDSNASNSMSSFSNIFNQKANLSLSNKPMNSSRISSNNSQCKSDESNMGSTRQRLLDIFKEKSIGQSSTSNFNFANSQSENNSNNSSYNPINNLTHSSLDLNKTINTLHQANKTSTFYGRNRPQSIITSNNLEHSRSYDPSLQSNGSNNQSDIKSFNNSNLTSAHLINVEHSHFLRTERKDSRPILRDYADSQKGSNFPSYRTLDFGGRIIGKRSRDQDYPSSDLDAYKMRTISNGSKLNSQSNPVMEDAHLPPINTVRHDKFSLKPFHLSRNENTNSSRIAKLNEMDRDLNLIMSHESLYRDTAKSKVDHNSPMFYNRNALESPIALNEKSFEENQNRQSLEKYFQTRNLANHGRKVSAKESFDRRFMANRYEEAVSRVKSDASNFYNEDKSYIGNNTQRFTGRNYPYENGGYGLQLNGSYRKSIRSVSDRNGLEQRIYERANNILYSRHRGHFAENTINVPGHPTNSQQGSSTPVNQVKRPHPNYSVGSVKLDEYSDFNSSRPFDDRMFESESNAAGERDRFFNISNARNNLVFDNRENSIRMNFPEPENYINKLKSSNLDGLAAKAPGFNNDEIQNFTSEKYLPSYDKPVDTVENEPNSKSNLNNKDDIPSAAPPRSSLFYLVNNSAFTQS</sequence>
<dbReference type="InterPro" id="IPR051175">
    <property type="entry name" value="CLK_kinases"/>
</dbReference>
<dbReference type="InterPro" id="IPR011009">
    <property type="entry name" value="Kinase-like_dom_sf"/>
</dbReference>
<feature type="region of interest" description="Disordered" evidence="7">
    <location>
        <begin position="1"/>
        <end position="40"/>
    </location>
</feature>
<dbReference type="GO" id="GO:0004674">
    <property type="term" value="F:protein serine/threonine kinase activity"/>
    <property type="evidence" value="ECO:0007669"/>
    <property type="project" value="UniProtKB-KW"/>
</dbReference>
<evidence type="ECO:0000313" key="9">
    <source>
        <dbReference type="EMBL" id="OMJ08822.1"/>
    </source>
</evidence>
<dbReference type="Gene3D" id="3.30.200.20">
    <property type="entry name" value="Phosphorylase Kinase, domain 1"/>
    <property type="match status" value="1"/>
</dbReference>
<keyword evidence="2" id="KW-0808">Transferase</keyword>
<feature type="region of interest" description="Disordered" evidence="7">
    <location>
        <begin position="56"/>
        <end position="196"/>
    </location>
</feature>
<dbReference type="PROSITE" id="PS50011">
    <property type="entry name" value="PROTEIN_KINASE_DOM"/>
    <property type="match status" value="1"/>
</dbReference>
<dbReference type="Proteomes" id="UP000187283">
    <property type="component" value="Unassembled WGS sequence"/>
</dbReference>
<feature type="compositionally biased region" description="Polar residues" evidence="7">
    <location>
        <begin position="56"/>
        <end position="65"/>
    </location>
</feature>
<feature type="region of interest" description="Disordered" evidence="7">
    <location>
        <begin position="894"/>
        <end position="919"/>
    </location>
</feature>
<evidence type="ECO:0000256" key="4">
    <source>
        <dbReference type="ARBA" id="ARBA00022777"/>
    </source>
</evidence>
<dbReference type="PROSITE" id="PS00108">
    <property type="entry name" value="PROTEIN_KINASE_ST"/>
    <property type="match status" value="1"/>
</dbReference>
<comment type="caution">
    <text evidence="9">The sequence shown here is derived from an EMBL/GenBank/DDBJ whole genome shotgun (WGS) entry which is preliminary data.</text>
</comment>
<keyword evidence="4 9" id="KW-0418">Kinase</keyword>